<proteinExistence type="predicted"/>
<evidence type="ECO:0008006" key="4">
    <source>
        <dbReference type="Google" id="ProtNLM"/>
    </source>
</evidence>
<name>A0A5J6WTW7_9GAMM</name>
<sequence>MNRAFSLLTCLLPCLAMAELRTPSDQELQRAIREGAVRPFNEVMKQARTLPGELLRVDLQEDQGRWIYELKMLDRTQNVIKVGYRADTLRMVYLRGHHLEHLFDTPAQPDTP</sequence>
<dbReference type="KEGG" id="asim:FE240_02210"/>
<accession>A0A5J6WTW7</accession>
<reference evidence="2 3" key="1">
    <citation type="submission" date="2019-05" db="EMBL/GenBank/DDBJ databases">
        <title>OXA-830, a novel chromosomally encoded expanded-spectrum class D beta-lactamase in Aeromonas simiae.</title>
        <authorList>
            <person name="Zhou W."/>
            <person name="Chen Q."/>
        </authorList>
    </citation>
    <scope>NUCLEOTIDE SEQUENCE [LARGE SCALE GENOMIC DNA]</scope>
    <source>
        <strain evidence="2 3">A6</strain>
    </source>
</reference>
<dbReference type="EMBL" id="CP040449">
    <property type="protein sequence ID" value="QFI53621.1"/>
    <property type="molecule type" value="Genomic_DNA"/>
</dbReference>
<evidence type="ECO:0000313" key="3">
    <source>
        <dbReference type="Proteomes" id="UP000594034"/>
    </source>
</evidence>
<feature type="chain" id="PRO_5023938583" description="PepSY domain-containing protein" evidence="1">
    <location>
        <begin position="19"/>
        <end position="112"/>
    </location>
</feature>
<organism evidence="2 3">
    <name type="scientific">Aeromonas simiae</name>
    <dbReference type="NCBI Taxonomy" id="218936"/>
    <lineage>
        <taxon>Bacteria</taxon>
        <taxon>Pseudomonadati</taxon>
        <taxon>Pseudomonadota</taxon>
        <taxon>Gammaproteobacteria</taxon>
        <taxon>Aeromonadales</taxon>
        <taxon>Aeromonadaceae</taxon>
        <taxon>Aeromonas</taxon>
    </lineage>
</organism>
<evidence type="ECO:0000313" key="2">
    <source>
        <dbReference type="EMBL" id="QFI53621.1"/>
    </source>
</evidence>
<keyword evidence="1" id="KW-0732">Signal</keyword>
<gene>
    <name evidence="2" type="ORF">FE240_02210</name>
</gene>
<feature type="signal peptide" evidence="1">
    <location>
        <begin position="1"/>
        <end position="18"/>
    </location>
</feature>
<protein>
    <recommendedName>
        <fullName evidence="4">PepSY domain-containing protein</fullName>
    </recommendedName>
</protein>
<dbReference type="RefSeq" id="WP_193003215.1">
    <property type="nucleotide sequence ID" value="NZ_CP040449.1"/>
</dbReference>
<dbReference type="AlphaFoldDB" id="A0A5J6WTW7"/>
<evidence type="ECO:0000256" key="1">
    <source>
        <dbReference type="SAM" id="SignalP"/>
    </source>
</evidence>
<dbReference type="Proteomes" id="UP000594034">
    <property type="component" value="Chromosome"/>
</dbReference>
<keyword evidence="3" id="KW-1185">Reference proteome</keyword>